<evidence type="ECO:0000313" key="1">
    <source>
        <dbReference type="EMBL" id="AEI40748.1"/>
    </source>
</evidence>
<proteinExistence type="predicted"/>
<protein>
    <submittedName>
        <fullName evidence="1">Uncharacterized protein</fullName>
    </submittedName>
</protein>
<gene>
    <name evidence="1" type="ordered locus">KNP414_02187</name>
</gene>
<name>F8F518_PAEMK</name>
<dbReference type="KEGG" id="pms:KNP414_02187"/>
<dbReference type="PATRIC" id="fig|1036673.3.peg.1965"/>
<dbReference type="Proteomes" id="UP000006620">
    <property type="component" value="Chromosome"/>
</dbReference>
<dbReference type="AlphaFoldDB" id="F8F518"/>
<dbReference type="RefSeq" id="WP_013915909.1">
    <property type="nucleotide sequence ID" value="NC_015690.1"/>
</dbReference>
<sequence>MAKPQFRWNIKLKKSNSYLGTVYLEEPLPEVEDVIMIGDKKYSLVEIQPGSTRDSHDVFVEEVKKDALKK</sequence>
<reference evidence="2" key="1">
    <citation type="submission" date="2011-06" db="EMBL/GenBank/DDBJ databases">
        <title>Complete genome sequence of Paenibacillus mucilaginosus KNP414.</title>
        <authorList>
            <person name="Wang J."/>
            <person name="Hu S."/>
            <person name="Hu X."/>
            <person name="Zhang B."/>
            <person name="Dong D."/>
            <person name="Zhang S."/>
            <person name="Zhao K."/>
            <person name="Wu D."/>
        </authorList>
    </citation>
    <scope>NUCLEOTIDE SEQUENCE [LARGE SCALE GENOMIC DNA]</scope>
    <source>
        <strain evidence="2">KNP414</strain>
    </source>
</reference>
<dbReference type="EMBL" id="CP002869">
    <property type="protein sequence ID" value="AEI40748.1"/>
    <property type="molecule type" value="Genomic_DNA"/>
</dbReference>
<evidence type="ECO:0000313" key="2">
    <source>
        <dbReference type="Proteomes" id="UP000006620"/>
    </source>
</evidence>
<accession>F8F518</accession>
<dbReference type="HOGENOM" id="CLU_2754067_0_0_9"/>
<organism evidence="1 2">
    <name type="scientific">Paenibacillus mucilaginosus (strain KNP414)</name>
    <dbReference type="NCBI Taxonomy" id="1036673"/>
    <lineage>
        <taxon>Bacteria</taxon>
        <taxon>Bacillati</taxon>
        <taxon>Bacillota</taxon>
        <taxon>Bacilli</taxon>
        <taxon>Bacillales</taxon>
        <taxon>Paenibacillaceae</taxon>
        <taxon>Paenibacillus</taxon>
    </lineage>
</organism>
<reference evidence="1 2" key="2">
    <citation type="journal article" date="2013" name="Genome Announc.">
        <title>Genome Sequence of Growth-Improving Paenibacillus mucilaginosus Strain KNP414.</title>
        <authorList>
            <person name="Lu J.J."/>
            <person name="Wang J.F."/>
            <person name="Hu X.F."/>
        </authorList>
    </citation>
    <scope>NUCLEOTIDE SEQUENCE [LARGE SCALE GENOMIC DNA]</scope>
    <source>
        <strain evidence="1 2">KNP414</strain>
    </source>
</reference>